<organism evidence="2 3">
    <name type="scientific">Clathrospora elynae</name>
    <dbReference type="NCBI Taxonomy" id="706981"/>
    <lineage>
        <taxon>Eukaryota</taxon>
        <taxon>Fungi</taxon>
        <taxon>Dikarya</taxon>
        <taxon>Ascomycota</taxon>
        <taxon>Pezizomycotina</taxon>
        <taxon>Dothideomycetes</taxon>
        <taxon>Pleosporomycetidae</taxon>
        <taxon>Pleosporales</taxon>
        <taxon>Diademaceae</taxon>
        <taxon>Clathrospora</taxon>
    </lineage>
</organism>
<dbReference type="AlphaFoldDB" id="A0A6A5SG84"/>
<protein>
    <recommendedName>
        <fullName evidence="1">Tc1-like transposase DDE domain-containing protein</fullName>
    </recommendedName>
</protein>
<name>A0A6A5SG84_9PLEO</name>
<dbReference type="Pfam" id="PF13358">
    <property type="entry name" value="DDE_3"/>
    <property type="match status" value="1"/>
</dbReference>
<evidence type="ECO:0000259" key="1">
    <source>
        <dbReference type="Pfam" id="PF13358"/>
    </source>
</evidence>
<dbReference type="EMBL" id="ML976094">
    <property type="protein sequence ID" value="KAF1938862.1"/>
    <property type="molecule type" value="Genomic_DNA"/>
</dbReference>
<dbReference type="InterPro" id="IPR036397">
    <property type="entry name" value="RNaseH_sf"/>
</dbReference>
<sequence length="256" mass="29828">MPEKRGRKPLLSPKQVREADRFLQDVGWDAHVLTWEQLANELDFGVSGWTLKRALGSLDYHKCMACVKGWVSKRSAKMRVQHAETYLALKPEPKDWHDVRFSDEVHCCVGPQGKLCIIRKPRERYCLDCIQEQLNQDDERDWETCHIWGAVGYNFKSDLTFYNTLGNQNGKLSLKVYCNSILEPVVKPWLKRTHNPFILEEDNNSRHGGGSNNNIIAIWKRRNDLNHFFNCPNSPDLAPIENCWQVIKQHLKKFPD</sequence>
<feature type="domain" description="Tc1-like transposase DDE" evidence="1">
    <location>
        <begin position="139"/>
        <end position="253"/>
    </location>
</feature>
<gene>
    <name evidence="2" type="ORF">EJ02DRAFT_498537</name>
</gene>
<proteinExistence type="predicted"/>
<dbReference type="InterPro" id="IPR038717">
    <property type="entry name" value="Tc1-like_DDE_dom"/>
</dbReference>
<evidence type="ECO:0000313" key="2">
    <source>
        <dbReference type="EMBL" id="KAF1938862.1"/>
    </source>
</evidence>
<accession>A0A6A5SG84</accession>
<dbReference type="GO" id="GO:0003676">
    <property type="term" value="F:nucleic acid binding"/>
    <property type="evidence" value="ECO:0007669"/>
    <property type="project" value="InterPro"/>
</dbReference>
<evidence type="ECO:0000313" key="3">
    <source>
        <dbReference type="Proteomes" id="UP000800038"/>
    </source>
</evidence>
<keyword evidence="3" id="KW-1185">Reference proteome</keyword>
<dbReference type="Proteomes" id="UP000800038">
    <property type="component" value="Unassembled WGS sequence"/>
</dbReference>
<dbReference type="Gene3D" id="3.30.420.10">
    <property type="entry name" value="Ribonuclease H-like superfamily/Ribonuclease H"/>
    <property type="match status" value="1"/>
</dbReference>
<dbReference type="OrthoDB" id="3943628at2759"/>
<reference evidence="2" key="1">
    <citation type="journal article" date="2020" name="Stud. Mycol.">
        <title>101 Dothideomycetes genomes: a test case for predicting lifestyles and emergence of pathogens.</title>
        <authorList>
            <person name="Haridas S."/>
            <person name="Albert R."/>
            <person name="Binder M."/>
            <person name="Bloem J."/>
            <person name="Labutti K."/>
            <person name="Salamov A."/>
            <person name="Andreopoulos B."/>
            <person name="Baker S."/>
            <person name="Barry K."/>
            <person name="Bills G."/>
            <person name="Bluhm B."/>
            <person name="Cannon C."/>
            <person name="Castanera R."/>
            <person name="Culley D."/>
            <person name="Daum C."/>
            <person name="Ezra D."/>
            <person name="Gonzalez J."/>
            <person name="Henrissat B."/>
            <person name="Kuo A."/>
            <person name="Liang C."/>
            <person name="Lipzen A."/>
            <person name="Lutzoni F."/>
            <person name="Magnuson J."/>
            <person name="Mondo S."/>
            <person name="Nolan M."/>
            <person name="Ohm R."/>
            <person name="Pangilinan J."/>
            <person name="Park H.-J."/>
            <person name="Ramirez L."/>
            <person name="Alfaro M."/>
            <person name="Sun H."/>
            <person name="Tritt A."/>
            <person name="Yoshinaga Y."/>
            <person name="Zwiers L.-H."/>
            <person name="Turgeon B."/>
            <person name="Goodwin S."/>
            <person name="Spatafora J."/>
            <person name="Crous P."/>
            <person name="Grigoriev I."/>
        </authorList>
    </citation>
    <scope>NUCLEOTIDE SEQUENCE</scope>
    <source>
        <strain evidence="2">CBS 161.51</strain>
    </source>
</reference>